<evidence type="ECO:0000313" key="11">
    <source>
        <dbReference type="Proteomes" id="UP000094067"/>
    </source>
</evidence>
<dbReference type="SUPFAM" id="SSF49785">
    <property type="entry name" value="Galactose-binding domain-like"/>
    <property type="match status" value="1"/>
</dbReference>
<dbReference type="PANTHER" id="PTHR46323:SF2">
    <property type="entry name" value="BETA-GALACTOSIDASE"/>
    <property type="match status" value="1"/>
</dbReference>
<keyword evidence="6 8" id="KW-0326">Glycosidase</keyword>
<evidence type="ECO:0000256" key="3">
    <source>
        <dbReference type="ARBA" id="ARBA00012756"/>
    </source>
</evidence>
<feature type="domain" description="Beta galactosidase small chain/" evidence="9">
    <location>
        <begin position="749"/>
        <end position="1021"/>
    </location>
</feature>
<dbReference type="InterPro" id="IPR017853">
    <property type="entry name" value="GH"/>
</dbReference>
<dbReference type="InterPro" id="IPR014718">
    <property type="entry name" value="GH-type_carb-bd"/>
</dbReference>
<dbReference type="GO" id="GO:0009341">
    <property type="term" value="C:beta-galactosidase complex"/>
    <property type="evidence" value="ECO:0007669"/>
    <property type="project" value="InterPro"/>
</dbReference>
<evidence type="ECO:0000259" key="9">
    <source>
        <dbReference type="SMART" id="SM01038"/>
    </source>
</evidence>
<dbReference type="PRINTS" id="PR00132">
    <property type="entry name" value="GLHYDRLASE2"/>
</dbReference>
<dbReference type="InterPro" id="IPR036156">
    <property type="entry name" value="Beta-gal/glucu_dom_sf"/>
</dbReference>
<dbReference type="PANTHER" id="PTHR46323">
    <property type="entry name" value="BETA-GALACTOSIDASE"/>
    <property type="match status" value="1"/>
</dbReference>
<dbReference type="Proteomes" id="UP000094067">
    <property type="component" value="Unassembled WGS sequence"/>
</dbReference>
<gene>
    <name evidence="10" type="primary">lacZ_12</name>
    <name evidence="10" type="ORF">BEI61_04734</name>
</gene>
<evidence type="ECO:0000256" key="7">
    <source>
        <dbReference type="ARBA" id="ARBA00032230"/>
    </source>
</evidence>
<keyword evidence="5 8" id="KW-0378">Hydrolase</keyword>
<proteinExistence type="inferred from homology"/>
<dbReference type="GO" id="GO:0005990">
    <property type="term" value="P:lactose catabolic process"/>
    <property type="evidence" value="ECO:0007669"/>
    <property type="project" value="TreeGrafter"/>
</dbReference>
<name>A0A1E3A6C1_9FIRM</name>
<dbReference type="InterPro" id="IPR008979">
    <property type="entry name" value="Galactose-bd-like_sf"/>
</dbReference>
<dbReference type="Pfam" id="PF16353">
    <property type="entry name" value="LacZ_4"/>
    <property type="match status" value="1"/>
</dbReference>
<evidence type="ECO:0000256" key="8">
    <source>
        <dbReference type="RuleBase" id="RU361154"/>
    </source>
</evidence>
<dbReference type="InterPro" id="IPR013783">
    <property type="entry name" value="Ig-like_fold"/>
</dbReference>
<evidence type="ECO:0000313" key="10">
    <source>
        <dbReference type="EMBL" id="ODM03931.1"/>
    </source>
</evidence>
<evidence type="ECO:0000256" key="6">
    <source>
        <dbReference type="ARBA" id="ARBA00023295"/>
    </source>
</evidence>
<dbReference type="Pfam" id="PF02837">
    <property type="entry name" value="Glyco_hydro_2_N"/>
    <property type="match status" value="1"/>
</dbReference>
<protein>
    <recommendedName>
        <fullName evidence="4 8">Beta-galactosidase</fullName>
        <ecNumber evidence="3 8">3.2.1.23</ecNumber>
    </recommendedName>
    <alternativeName>
        <fullName evidence="7 8">Lactase</fullName>
    </alternativeName>
</protein>
<dbReference type="InterPro" id="IPR006103">
    <property type="entry name" value="Glyco_hydro_2_cat"/>
</dbReference>
<dbReference type="SUPFAM" id="SSF51445">
    <property type="entry name" value="(Trans)glycosidases"/>
    <property type="match status" value="1"/>
</dbReference>
<dbReference type="InterPro" id="IPR023230">
    <property type="entry name" value="Glyco_hydro_2_CS"/>
</dbReference>
<accession>A0A1E3A6C1</accession>
<sequence>MNSKLLQPNGFMPWEKNPECFRINKAKPHSDIIPFPTVEDALSWNKEARDITDLNGTWKFRFFENPDQCDEAYPQGLECLMDTHNWGHIQVPANWQMQGYDYPQYVNVKYPWEMTEDIMPPEIPRVYNPVGIYSRTFTADKADGGRLFLRFEGIESCGEVYVNGSFVGYSEGSFTPAEYDITEFVKAGENQLVVKVLRWCDGSWLEDQDFWRLSGIFRDVYLYSLPEVYVSDWRVDALLDEDYQDGLLTVEAEVEGNTDGCLVQMELYSSKGRQIGETEAENVTDGKAVFHVEVDTPWQWSAEAPVLYTVVLRLIRDGQETILASRCGFRTFEMKDGLMMLNNKRIIFKGTNRHEFGAEFGRAITKEAMLADVLAMKRNNINAVRTSHYPNHPYWYELCDEYGLYVIDETNLETHGTWTYGVPEDQQPDVLPGSNPLWTGAVLDRVADMYYRDRNHPCVLIWSLGNESYCGTNFREMADFLRAHDKTRLVHYEGQHHCPGYGDVTDIISTMYTPVSEWVKYAEGNPEKPAILCEFAHAMGNSCGSLDKYADAFDKYPKLQGGFIWDFVDQAILKKDEDGREYLGYGGDFGDDYTDGIFCGNGLIFADRTETPKIKETRICYQNIAFEDIDWENGEVTVRNKCLFTDLNAYRLVWSLYLDEEKTAEGELETACEPGETVKLKLPLGRLPEGSFMEAFLNMEVQLKEDTCWAKAGYAVAKGQFITGSREKLQDGKKTGGSLKVTENFSTLIVTGSDFEYRFSKRSGDFYSIRRNGREYLKAPVECNFWRASTDNDRGSKQTYRSMIWRYAGANAAKWTNKGEISPEAVEIDMKFILPTTSQAVMDTKITIRRDGSILFDNTYNGGENLPDMPEAGLMFILPESFDRFQWHGRGEHENYIDRKASAFVGTYQAKVSERMVPYLMPQECGNMTGVRRLTIAGRNGGSLTFTGFPEMEANVLPYTPEEMELAAHQKDLKPSEKTVVRINYRQTGVGGDDTWSLNARAHEEFRIKGDGTYHFAFEVKPE</sequence>
<dbReference type="InterPro" id="IPR004199">
    <property type="entry name" value="B-gal_small/dom_5"/>
</dbReference>
<dbReference type="InterPro" id="IPR006102">
    <property type="entry name" value="Ig-like_GH2"/>
</dbReference>
<dbReference type="InterPro" id="IPR011013">
    <property type="entry name" value="Gal_mutarotase_sf_dom"/>
</dbReference>
<evidence type="ECO:0000256" key="5">
    <source>
        <dbReference type="ARBA" id="ARBA00022801"/>
    </source>
</evidence>
<dbReference type="SUPFAM" id="SSF49303">
    <property type="entry name" value="beta-Galactosidase/glucuronidase domain"/>
    <property type="match status" value="2"/>
</dbReference>
<dbReference type="GO" id="GO:0004565">
    <property type="term" value="F:beta-galactosidase activity"/>
    <property type="evidence" value="ECO:0007669"/>
    <property type="project" value="UniProtKB-EC"/>
</dbReference>
<dbReference type="Pfam" id="PF02929">
    <property type="entry name" value="Bgal_small_N"/>
    <property type="match status" value="1"/>
</dbReference>
<dbReference type="Gene3D" id="2.60.120.260">
    <property type="entry name" value="Galactose-binding domain-like"/>
    <property type="match status" value="1"/>
</dbReference>
<dbReference type="Pfam" id="PF02836">
    <property type="entry name" value="Glyco_hydro_2_C"/>
    <property type="match status" value="1"/>
</dbReference>
<dbReference type="Gene3D" id="3.20.20.80">
    <property type="entry name" value="Glycosidases"/>
    <property type="match status" value="1"/>
</dbReference>
<organism evidence="10 11">
    <name type="scientific">Eisenbergiella tayi</name>
    <dbReference type="NCBI Taxonomy" id="1432052"/>
    <lineage>
        <taxon>Bacteria</taxon>
        <taxon>Bacillati</taxon>
        <taxon>Bacillota</taxon>
        <taxon>Clostridia</taxon>
        <taxon>Lachnospirales</taxon>
        <taxon>Lachnospiraceae</taxon>
        <taxon>Eisenbergiella</taxon>
    </lineage>
</organism>
<dbReference type="PATRIC" id="fig|1432052.4.peg.5254"/>
<reference evidence="10 11" key="1">
    <citation type="submission" date="2016-07" db="EMBL/GenBank/DDBJ databases">
        <title>Characterization of isolates of Eisenbergiella tayi derived from blood cultures, using whole genome sequencing.</title>
        <authorList>
            <person name="Burdz T."/>
            <person name="Wiebe D."/>
            <person name="Huynh C."/>
            <person name="Bernard K."/>
        </authorList>
    </citation>
    <scope>NUCLEOTIDE SEQUENCE [LARGE SCALE GENOMIC DNA]</scope>
    <source>
        <strain evidence="10 11">NML 110608</strain>
    </source>
</reference>
<dbReference type="InterPro" id="IPR006104">
    <property type="entry name" value="Glyco_hydro_2_N"/>
</dbReference>
<dbReference type="InterPro" id="IPR023232">
    <property type="entry name" value="Glyco_hydro_2_AS"/>
</dbReference>
<dbReference type="AlphaFoldDB" id="A0A1E3A6C1"/>
<comment type="similarity">
    <text evidence="2 8">Belongs to the glycosyl hydrolase 2 family.</text>
</comment>
<evidence type="ECO:0000256" key="2">
    <source>
        <dbReference type="ARBA" id="ARBA00007401"/>
    </source>
</evidence>
<dbReference type="InterPro" id="IPR050347">
    <property type="entry name" value="Bact_Beta-galactosidase"/>
</dbReference>
<dbReference type="RefSeq" id="WP_069154226.1">
    <property type="nucleotide sequence ID" value="NZ_MCGH01000003.1"/>
</dbReference>
<dbReference type="SUPFAM" id="SSF74650">
    <property type="entry name" value="Galactose mutarotase-like"/>
    <property type="match status" value="1"/>
</dbReference>
<comment type="caution">
    <text evidence="10">The sequence shown here is derived from an EMBL/GenBank/DDBJ whole genome shotgun (WGS) entry which is preliminary data.</text>
</comment>
<dbReference type="Gene3D" id="2.60.40.10">
    <property type="entry name" value="Immunoglobulins"/>
    <property type="match status" value="2"/>
</dbReference>
<dbReference type="PROSITE" id="PS00719">
    <property type="entry name" value="GLYCOSYL_HYDROL_F2_1"/>
    <property type="match status" value="1"/>
</dbReference>
<dbReference type="Pfam" id="PF00703">
    <property type="entry name" value="Glyco_hydro_2"/>
    <property type="match status" value="1"/>
</dbReference>
<dbReference type="InterPro" id="IPR006101">
    <property type="entry name" value="Glyco_hydro_2"/>
</dbReference>
<dbReference type="InterPro" id="IPR032312">
    <property type="entry name" value="LacZ_4"/>
</dbReference>
<dbReference type="SMART" id="SM01038">
    <property type="entry name" value="Bgal_small_N"/>
    <property type="match status" value="1"/>
</dbReference>
<evidence type="ECO:0000256" key="1">
    <source>
        <dbReference type="ARBA" id="ARBA00001412"/>
    </source>
</evidence>
<comment type="catalytic activity">
    <reaction evidence="1 8">
        <text>Hydrolysis of terminal non-reducing beta-D-galactose residues in beta-D-galactosides.</text>
        <dbReference type="EC" id="3.2.1.23"/>
    </reaction>
</comment>
<dbReference type="Gene3D" id="2.70.98.10">
    <property type="match status" value="1"/>
</dbReference>
<dbReference type="EMBL" id="MCGH01000003">
    <property type="protein sequence ID" value="ODM03931.1"/>
    <property type="molecule type" value="Genomic_DNA"/>
</dbReference>
<dbReference type="EC" id="3.2.1.23" evidence="3 8"/>
<dbReference type="GO" id="GO:0030246">
    <property type="term" value="F:carbohydrate binding"/>
    <property type="evidence" value="ECO:0007669"/>
    <property type="project" value="InterPro"/>
</dbReference>
<dbReference type="PROSITE" id="PS00608">
    <property type="entry name" value="GLYCOSYL_HYDROL_F2_2"/>
    <property type="match status" value="1"/>
</dbReference>
<evidence type="ECO:0000256" key="4">
    <source>
        <dbReference type="ARBA" id="ARBA00013303"/>
    </source>
</evidence>